<keyword evidence="2" id="KW-1185">Reference proteome</keyword>
<organism evidence="1">
    <name type="scientific">Medioppia subpectinata</name>
    <dbReference type="NCBI Taxonomy" id="1979941"/>
    <lineage>
        <taxon>Eukaryota</taxon>
        <taxon>Metazoa</taxon>
        <taxon>Ecdysozoa</taxon>
        <taxon>Arthropoda</taxon>
        <taxon>Chelicerata</taxon>
        <taxon>Arachnida</taxon>
        <taxon>Acari</taxon>
        <taxon>Acariformes</taxon>
        <taxon>Sarcoptiformes</taxon>
        <taxon>Oribatida</taxon>
        <taxon>Brachypylina</taxon>
        <taxon>Oppioidea</taxon>
        <taxon>Oppiidae</taxon>
        <taxon>Medioppia</taxon>
    </lineage>
</organism>
<protein>
    <submittedName>
        <fullName evidence="1">Uncharacterized protein</fullName>
    </submittedName>
</protein>
<name>A0A7R9L0N7_9ACAR</name>
<accession>A0A7R9L0N7</accession>
<dbReference type="AlphaFoldDB" id="A0A7R9L0N7"/>
<sequence>KYFPLYAPKDVAKELSIEFSNIKAEEDVCFTLNYYSSGTSTITVTSTEAGSVGLVLNALTDGSQWNQQYICGSYLTHAYTAAKAVKINIKSSDIHAGINIGPVLAIHNTFIDQPVLSHYNRKVDKTAVKTEWPIVIGLKDNWIYDEKYNDVKFASNTLNA</sequence>
<reference evidence="1" key="1">
    <citation type="submission" date="2020-11" db="EMBL/GenBank/DDBJ databases">
        <authorList>
            <person name="Tran Van P."/>
        </authorList>
    </citation>
    <scope>NUCLEOTIDE SEQUENCE</scope>
</reference>
<dbReference type="EMBL" id="OC865737">
    <property type="protein sequence ID" value="CAD7632551.1"/>
    <property type="molecule type" value="Genomic_DNA"/>
</dbReference>
<proteinExistence type="predicted"/>
<feature type="non-terminal residue" evidence="1">
    <location>
        <position position="1"/>
    </location>
</feature>
<gene>
    <name evidence="1" type="ORF">OSB1V03_LOCUS12954</name>
</gene>
<evidence type="ECO:0000313" key="2">
    <source>
        <dbReference type="Proteomes" id="UP000759131"/>
    </source>
</evidence>
<dbReference type="EMBL" id="CAJPIZ010011162">
    <property type="protein sequence ID" value="CAG2112981.1"/>
    <property type="molecule type" value="Genomic_DNA"/>
</dbReference>
<evidence type="ECO:0000313" key="1">
    <source>
        <dbReference type="EMBL" id="CAD7632551.1"/>
    </source>
</evidence>
<dbReference type="Proteomes" id="UP000759131">
    <property type="component" value="Unassembled WGS sequence"/>
</dbReference>